<evidence type="ECO:0000313" key="3">
    <source>
        <dbReference type="Proteomes" id="UP000612055"/>
    </source>
</evidence>
<protein>
    <recommendedName>
        <fullName evidence="4">3'-5' exonuclease domain-containing protein</fullName>
    </recommendedName>
</protein>
<feature type="compositionally biased region" description="Low complexity" evidence="1">
    <location>
        <begin position="1750"/>
        <end position="1771"/>
    </location>
</feature>
<comment type="caution">
    <text evidence="2">The sequence shown here is derived from an EMBL/GenBank/DDBJ whole genome shotgun (WGS) entry which is preliminary data.</text>
</comment>
<feature type="compositionally biased region" description="Low complexity" evidence="1">
    <location>
        <begin position="483"/>
        <end position="532"/>
    </location>
</feature>
<feature type="compositionally biased region" description="Low complexity" evidence="1">
    <location>
        <begin position="1596"/>
        <end position="1624"/>
    </location>
</feature>
<dbReference type="SUPFAM" id="SSF53098">
    <property type="entry name" value="Ribonuclease H-like"/>
    <property type="match status" value="1"/>
</dbReference>
<keyword evidence="3" id="KW-1185">Reference proteome</keyword>
<feature type="region of interest" description="Disordered" evidence="1">
    <location>
        <begin position="97"/>
        <end position="135"/>
    </location>
</feature>
<name>A0A836C0U9_9CHLO</name>
<evidence type="ECO:0000313" key="2">
    <source>
        <dbReference type="EMBL" id="KAG2494859.1"/>
    </source>
</evidence>
<feature type="region of interest" description="Disordered" evidence="1">
    <location>
        <begin position="1448"/>
        <end position="1470"/>
    </location>
</feature>
<dbReference type="GO" id="GO:0003676">
    <property type="term" value="F:nucleic acid binding"/>
    <property type="evidence" value="ECO:0007669"/>
    <property type="project" value="InterPro"/>
</dbReference>
<feature type="compositionally biased region" description="Low complexity" evidence="1">
    <location>
        <begin position="1657"/>
        <end position="1670"/>
    </location>
</feature>
<feature type="compositionally biased region" description="Low complexity" evidence="1">
    <location>
        <begin position="698"/>
        <end position="721"/>
    </location>
</feature>
<feature type="region of interest" description="Disordered" evidence="1">
    <location>
        <begin position="465"/>
        <end position="602"/>
    </location>
</feature>
<feature type="compositionally biased region" description="Pro residues" evidence="1">
    <location>
        <begin position="571"/>
        <end position="582"/>
    </location>
</feature>
<feature type="region of interest" description="Disordered" evidence="1">
    <location>
        <begin position="869"/>
        <end position="889"/>
    </location>
</feature>
<proteinExistence type="predicted"/>
<feature type="region of interest" description="Disordered" evidence="1">
    <location>
        <begin position="1750"/>
        <end position="1773"/>
    </location>
</feature>
<feature type="region of interest" description="Disordered" evidence="1">
    <location>
        <begin position="1651"/>
        <end position="1670"/>
    </location>
</feature>
<feature type="region of interest" description="Disordered" evidence="1">
    <location>
        <begin position="691"/>
        <end position="721"/>
    </location>
</feature>
<feature type="region of interest" description="Disordered" evidence="1">
    <location>
        <begin position="2013"/>
        <end position="2033"/>
    </location>
</feature>
<organism evidence="2 3">
    <name type="scientific">Edaphochlamys debaryana</name>
    <dbReference type="NCBI Taxonomy" id="47281"/>
    <lineage>
        <taxon>Eukaryota</taxon>
        <taxon>Viridiplantae</taxon>
        <taxon>Chlorophyta</taxon>
        <taxon>core chlorophytes</taxon>
        <taxon>Chlorophyceae</taxon>
        <taxon>CS clade</taxon>
        <taxon>Chlamydomonadales</taxon>
        <taxon>Chlamydomonadales incertae sedis</taxon>
        <taxon>Edaphochlamys</taxon>
    </lineage>
</organism>
<feature type="region of interest" description="Disordered" evidence="1">
    <location>
        <begin position="895"/>
        <end position="914"/>
    </location>
</feature>
<feature type="region of interest" description="Disordered" evidence="1">
    <location>
        <begin position="1596"/>
        <end position="1639"/>
    </location>
</feature>
<dbReference type="InterPro" id="IPR036397">
    <property type="entry name" value="RNaseH_sf"/>
</dbReference>
<dbReference type="InterPro" id="IPR012337">
    <property type="entry name" value="RNaseH-like_sf"/>
</dbReference>
<feature type="region of interest" description="Disordered" evidence="1">
    <location>
        <begin position="970"/>
        <end position="1033"/>
    </location>
</feature>
<feature type="compositionally biased region" description="Basic and acidic residues" evidence="1">
    <location>
        <begin position="123"/>
        <end position="132"/>
    </location>
</feature>
<accession>A0A836C0U9</accession>
<feature type="compositionally biased region" description="Low complexity" evidence="1">
    <location>
        <begin position="107"/>
        <end position="122"/>
    </location>
</feature>
<feature type="region of interest" description="Disordered" evidence="1">
    <location>
        <begin position="1337"/>
        <end position="1403"/>
    </location>
</feature>
<sequence>MASVGLGLLARGAEHVPAGSLLQRLLATAAGRGGAGVAALAATGVPALAPSTGPRGEEPRLLNVVGLDRPGRAPRSHVSLLRAQSGLWRRALSTEAAAAAGGGGPPGASSSASRPSGSAWADDSARSGSRDDVADEAEQLLRSWGVPAQPPPALEPLLAAVEARYPPKRSPEDFVRNAVAKALLRMESVEPERRNELNRLSRLQGYAKLAWRRRRDHLGAGDPTAGPIWWENLLAPDPFFTVNRGCRATQASLSSDWPPEMAAQPARNPGRRRGPRAGDAAEGSAGRRLDAEALRPDAGRDGEASAGRSAEERGPSGQGTEGSRTGAADLAAGVRPASVSAPGVRELARHLWKTASQPPPCLETRMAAVDARYPPGHSPEYYLRNAAAKALTLTGPLTTGILWPYLMHAWSRRDASLGWADDRAMLRRPSWTQIVLKSDPGFTLQPATPATLHLTVLLNGGKAIPPPPPLAPRPPPVLPPAPKAAASPSLSAGTSAPPAATPSSPASSSISSSPSSPTSSPAQLGPPLHLEQPPLPPPPPPVDPAAEGTGKAEADAPALQAPADTVEAVAPKPPQPPSPHWVPDPERLLRAWGVPSPPPPELASQLAVADRRFPQGRSPEDGIRNAAAKVLLRLEANGPEKLKKFGLVSNFGIYLRAMCGSLPSSWIDKALRSDPAFEVGSGPGAAPLRLRPDWDQPAQPAEAAPTVRAAPPVKAAAPAKAAQPAQAAQFRSPPDVAPVPQRPLPLSQALLRSWGVSVQPSTSIQHLLAAAKARYPPQRSPEDYVRYLAAKLLLRLQELDPAASAKCHTTGAIGSYLQRVWAEQTLYPGSHAIPFNWEKLLDRDPAFEIVPRSASGSATQVRLRLNWAQAPPPAPAPAPDPAAGPAPAQRLAELEEAGTAPAEQAGGGEPFQQPATSLTAALGEELLQPAVASPETATAAQLMRPWPEGAASSDLQAEAAVQAMLSRQPWPPVEAPDASAEAPPSAEAAADAGPGAATSLALPEAGAGPQPAAGVQASTSTSAEETEAQARAWEAQHAEAIARAEALATAAGVWRPGSDAPSVLTHAGPPEAGLRSRGVQAGVPVAHEHLVGAILERFPPSRSLGDLLRGQAALLLIRIQGSRGQIVTRSMDMLSMIGVHVRFVEEAQALHPPKPGPSRGGVSLHRLLSRDPLFILSAVPPSAPGRARRGLVRLNLGLLDPSLGRGRPSATAELAGPGGALGDASIAGTEAGAAAAGVASGARGVLSVPEAALADLRAAITALGAAAGQLSAAAARVLGAMGAAAPEAMEPGRTGAAAEAGAGQKAEAEAEAVQSLVRVARTAAEAAEALGQELVPQACASSPSPSPSPSSPSSSSGGAAAAAARALPPTGPAEAGDGGSRRRSLQQEVSQRLRVTEPPRPSPRALLAAAAEVMRVTAPRDADAVYPPDGGHFAWLKHQLAHLLAAHGQPRPAPQASGGDAPGAGAPEPALSLPINRAYAMLLKAYRSQEQYPQGPPGHVERICHVRQLIEADPRFAVAPALSPTGPAPSWPKALPDAAADGGGDDVVLLVGQLAAAAKAGLRPDPTPPWVGATTRPLAPERLAGILLGHPSAPRSVARSAASSPAPPAVAVATPDESAAAAPVSGGGSGDGEAEAEAEGWGAVLRALREAAEPRPGEASAPPGEPGQPARNVEVVRSLRVAWVPDPTADARALAAAAPSASASDDSDEAEAAVPAAGSAVVRDAASGAAGLADGASVVEAAGAIGAEKEPAGAGASAPAAPDAAGSEIASSPALEDWAQPEVVIVTRSPSPELERLILHLGACEAVAIDCEMTRTGAPGGRTRAAGAAGAGGAEPQGTPRLALLQLLAPAVGDHPRTAYLLDLLSPDGSAALMRVGHLLQSPGLLKILHAPAMDKSLLRSAYGLTLGPPLVNTQSVFALALAAEAGVAEVSPRQLARKRVGLGVVLESVGLRHDLKDKYKQLFRTNPHVWAKRPLTPEMIRYAVGDVAALPDAYRALLRRILSRPGGARLLGLDGSGGGGGGGDGERREEGV</sequence>
<feature type="compositionally biased region" description="Pro residues" evidence="1">
    <location>
        <begin position="465"/>
        <end position="482"/>
    </location>
</feature>
<feature type="compositionally biased region" description="Low complexity" evidence="1">
    <location>
        <begin position="555"/>
        <end position="564"/>
    </location>
</feature>
<feature type="compositionally biased region" description="Pro residues" evidence="1">
    <location>
        <begin position="533"/>
        <end position="543"/>
    </location>
</feature>
<feature type="compositionally biased region" description="Low complexity" evidence="1">
    <location>
        <begin position="975"/>
        <end position="1033"/>
    </location>
</feature>
<dbReference type="Proteomes" id="UP000612055">
    <property type="component" value="Unassembled WGS sequence"/>
</dbReference>
<reference evidence="2" key="1">
    <citation type="journal article" date="2020" name="bioRxiv">
        <title>Comparative genomics of Chlamydomonas.</title>
        <authorList>
            <person name="Craig R.J."/>
            <person name="Hasan A.R."/>
            <person name="Ness R.W."/>
            <person name="Keightley P.D."/>
        </authorList>
    </citation>
    <scope>NUCLEOTIDE SEQUENCE</scope>
    <source>
        <strain evidence="2">CCAP 11/70</strain>
    </source>
</reference>
<evidence type="ECO:0008006" key="4">
    <source>
        <dbReference type="Google" id="ProtNLM"/>
    </source>
</evidence>
<feature type="region of interest" description="Disordered" evidence="1">
    <location>
        <begin position="251"/>
        <end position="325"/>
    </location>
</feature>
<feature type="compositionally biased region" description="Low complexity" evidence="1">
    <location>
        <begin position="1454"/>
        <end position="1470"/>
    </location>
</feature>
<feature type="compositionally biased region" description="Low complexity" evidence="1">
    <location>
        <begin position="1351"/>
        <end position="1368"/>
    </location>
</feature>
<feature type="compositionally biased region" description="Gly residues" evidence="1">
    <location>
        <begin position="2015"/>
        <end position="2024"/>
    </location>
</feature>
<evidence type="ECO:0000256" key="1">
    <source>
        <dbReference type="SAM" id="MobiDB-lite"/>
    </source>
</evidence>
<feature type="compositionally biased region" description="Pro residues" evidence="1">
    <location>
        <begin position="870"/>
        <end position="884"/>
    </location>
</feature>
<dbReference type="Gene3D" id="3.30.420.10">
    <property type="entry name" value="Ribonuclease H-like superfamily/Ribonuclease H"/>
    <property type="match status" value="1"/>
</dbReference>
<feature type="compositionally biased region" description="Basic and acidic residues" evidence="1">
    <location>
        <begin position="285"/>
        <end position="314"/>
    </location>
</feature>
<dbReference type="PANTHER" id="PTHR46814:SF1">
    <property type="entry name" value="EGALITARIAN, ISOFORM B"/>
    <property type="match status" value="1"/>
</dbReference>
<gene>
    <name evidence="2" type="ORF">HYH03_007099</name>
</gene>
<dbReference type="EMBL" id="JAEHOE010000028">
    <property type="protein sequence ID" value="KAG2494859.1"/>
    <property type="molecule type" value="Genomic_DNA"/>
</dbReference>
<dbReference type="PANTHER" id="PTHR46814">
    <property type="entry name" value="EGALITARIAN, ISOFORM B"/>
    <property type="match status" value="1"/>
</dbReference>
<dbReference type="OrthoDB" id="552930at2759"/>